<sequence length="248" mass="26491">MHLHPRPLRALAAALACTALAGAAQAHGIWFAQRAGQLALIYGDGAEDLDVVKRLPKLRAIGGLDGRGQAVPAPLEIEGRMAFINLGHRPAVLVATMDNGLWSRDATGKWHGKGKDEVAGAVVSGHYMKYATHLVKPPEAALAPAPGLALQIVPVGLKFPQYLGEPLTVQVFYDGKPLPHAAVWRDVVTDPDGVPLKADAQGRVTLPVRNQGLNVIRVEHESASVDPGKTDRTHHFATLSFMLEHAPE</sequence>
<feature type="chain" id="PRO_5047533266" description="DUF4198 domain-containing protein" evidence="1">
    <location>
        <begin position="27"/>
        <end position="248"/>
    </location>
</feature>
<evidence type="ECO:0000313" key="3">
    <source>
        <dbReference type="Proteomes" id="UP001180536"/>
    </source>
</evidence>
<comment type="caution">
    <text evidence="2">The sequence shown here is derived from an EMBL/GenBank/DDBJ whole genome shotgun (WGS) entry which is preliminary data.</text>
</comment>
<keyword evidence="1" id="KW-0732">Signal</keyword>
<dbReference type="RefSeq" id="WP_310345102.1">
    <property type="nucleotide sequence ID" value="NZ_JAVDXQ010000003.1"/>
</dbReference>
<proteinExistence type="predicted"/>
<gene>
    <name evidence="2" type="ORF">J2X16_002566</name>
</gene>
<feature type="signal peptide" evidence="1">
    <location>
        <begin position="1"/>
        <end position="26"/>
    </location>
</feature>
<name>A0ABU1Z9B9_9BURK</name>
<dbReference type="Proteomes" id="UP001180536">
    <property type="component" value="Unassembled WGS sequence"/>
</dbReference>
<keyword evidence="3" id="KW-1185">Reference proteome</keyword>
<protein>
    <recommendedName>
        <fullName evidence="4">DUF4198 domain-containing protein</fullName>
    </recommendedName>
</protein>
<evidence type="ECO:0000313" key="2">
    <source>
        <dbReference type="EMBL" id="MDR7297219.1"/>
    </source>
</evidence>
<evidence type="ECO:0008006" key="4">
    <source>
        <dbReference type="Google" id="ProtNLM"/>
    </source>
</evidence>
<dbReference type="InterPro" id="IPR019613">
    <property type="entry name" value="DUF4198"/>
</dbReference>
<accession>A0ABU1Z9B9</accession>
<organism evidence="2 3">
    <name type="scientific">Pelomonas aquatica</name>
    <dbReference type="NCBI Taxonomy" id="431058"/>
    <lineage>
        <taxon>Bacteria</taxon>
        <taxon>Pseudomonadati</taxon>
        <taxon>Pseudomonadota</taxon>
        <taxon>Betaproteobacteria</taxon>
        <taxon>Burkholderiales</taxon>
        <taxon>Sphaerotilaceae</taxon>
        <taxon>Roseateles</taxon>
    </lineage>
</organism>
<dbReference type="Pfam" id="PF10670">
    <property type="entry name" value="DUF4198"/>
    <property type="match status" value="1"/>
</dbReference>
<dbReference type="EMBL" id="JAVDXQ010000003">
    <property type="protein sequence ID" value="MDR7297219.1"/>
    <property type="molecule type" value="Genomic_DNA"/>
</dbReference>
<evidence type="ECO:0000256" key="1">
    <source>
        <dbReference type="SAM" id="SignalP"/>
    </source>
</evidence>
<reference evidence="2 3" key="1">
    <citation type="submission" date="2023-07" db="EMBL/GenBank/DDBJ databases">
        <title>Sorghum-associated microbial communities from plants grown in Nebraska, USA.</title>
        <authorList>
            <person name="Schachtman D."/>
        </authorList>
    </citation>
    <scope>NUCLEOTIDE SEQUENCE [LARGE SCALE GENOMIC DNA]</scope>
    <source>
        <strain evidence="2 3">BE310</strain>
    </source>
</reference>